<dbReference type="GO" id="GO:0007219">
    <property type="term" value="P:Notch signaling pathway"/>
    <property type="evidence" value="ECO:0007669"/>
    <property type="project" value="TreeGrafter"/>
</dbReference>
<gene>
    <name evidence="12" type="ORF">CALMAC_LOCUS4740</name>
</gene>
<dbReference type="SUPFAM" id="SSF48403">
    <property type="entry name" value="Ankyrin repeat"/>
    <property type="match status" value="1"/>
</dbReference>
<dbReference type="PROSITE" id="PS50297">
    <property type="entry name" value="ANK_REP_REGION"/>
    <property type="match status" value="3"/>
</dbReference>
<keyword evidence="9" id="KW-0862">Zinc</keyword>
<keyword evidence="5" id="KW-0479">Metal-binding</keyword>
<keyword evidence="8" id="KW-0833">Ubl conjugation pathway</keyword>
<keyword evidence="7" id="KW-0863">Zinc-finger</keyword>
<dbReference type="GO" id="GO:0006897">
    <property type="term" value="P:endocytosis"/>
    <property type="evidence" value="ECO:0007669"/>
    <property type="project" value="TreeGrafter"/>
</dbReference>
<dbReference type="GO" id="GO:0061630">
    <property type="term" value="F:ubiquitin protein ligase activity"/>
    <property type="evidence" value="ECO:0007669"/>
    <property type="project" value="UniProtKB-EC"/>
</dbReference>
<dbReference type="PANTHER" id="PTHR24202:SF53">
    <property type="entry name" value="E3 UBIQUITIN-PROTEIN LIGASE MIB1"/>
    <property type="match status" value="1"/>
</dbReference>
<evidence type="ECO:0000256" key="9">
    <source>
        <dbReference type="ARBA" id="ARBA00022833"/>
    </source>
</evidence>
<keyword evidence="4" id="KW-0808">Transferase</keyword>
<feature type="non-terminal residue" evidence="12">
    <location>
        <position position="226"/>
    </location>
</feature>
<dbReference type="InterPro" id="IPR036770">
    <property type="entry name" value="Ankyrin_rpt-contain_sf"/>
</dbReference>
<feature type="repeat" description="ANK" evidence="10">
    <location>
        <begin position="130"/>
        <end position="162"/>
    </location>
</feature>
<dbReference type="PRINTS" id="PR01415">
    <property type="entry name" value="ANKYRIN"/>
</dbReference>
<dbReference type="PANTHER" id="PTHR24202">
    <property type="entry name" value="E3 UBIQUITIN-PROTEIN LIGASE MIB2"/>
    <property type="match status" value="1"/>
</dbReference>
<evidence type="ECO:0000313" key="13">
    <source>
        <dbReference type="Proteomes" id="UP000410492"/>
    </source>
</evidence>
<dbReference type="OrthoDB" id="2122982at2759"/>
<evidence type="ECO:0000256" key="2">
    <source>
        <dbReference type="ARBA" id="ARBA00004906"/>
    </source>
</evidence>
<evidence type="ECO:0000256" key="10">
    <source>
        <dbReference type="PROSITE-ProRule" id="PRU00023"/>
    </source>
</evidence>
<evidence type="ECO:0000256" key="6">
    <source>
        <dbReference type="ARBA" id="ARBA00022737"/>
    </source>
</evidence>
<feature type="repeat" description="ANK" evidence="10">
    <location>
        <begin position="196"/>
        <end position="226"/>
    </location>
</feature>
<keyword evidence="13" id="KW-1185">Reference proteome</keyword>
<evidence type="ECO:0000259" key="11">
    <source>
        <dbReference type="Pfam" id="PF18346"/>
    </source>
</evidence>
<dbReference type="Gene3D" id="1.25.40.20">
    <property type="entry name" value="Ankyrin repeat-containing domain"/>
    <property type="match status" value="1"/>
</dbReference>
<comment type="pathway">
    <text evidence="2">Protein modification; protein ubiquitination.</text>
</comment>
<dbReference type="Pfam" id="PF18346">
    <property type="entry name" value="SH3_15"/>
    <property type="match status" value="1"/>
</dbReference>
<dbReference type="Proteomes" id="UP000410492">
    <property type="component" value="Unassembled WGS sequence"/>
</dbReference>
<dbReference type="GO" id="GO:0008270">
    <property type="term" value="F:zinc ion binding"/>
    <property type="evidence" value="ECO:0007669"/>
    <property type="project" value="UniProtKB-KW"/>
</dbReference>
<reference evidence="12 13" key="1">
    <citation type="submission" date="2019-01" db="EMBL/GenBank/DDBJ databases">
        <authorList>
            <person name="Sayadi A."/>
        </authorList>
    </citation>
    <scope>NUCLEOTIDE SEQUENCE [LARGE SCALE GENOMIC DNA]</scope>
</reference>
<comment type="catalytic activity">
    <reaction evidence="1">
        <text>S-ubiquitinyl-[E2 ubiquitin-conjugating enzyme]-L-cysteine + [acceptor protein]-L-lysine = [E2 ubiquitin-conjugating enzyme]-L-cysteine + N(6)-ubiquitinyl-[acceptor protein]-L-lysine.</text>
        <dbReference type="EC" id="2.3.2.27"/>
    </reaction>
</comment>
<keyword evidence="6" id="KW-0677">Repeat</keyword>
<dbReference type="AlphaFoldDB" id="A0A653BYT1"/>
<dbReference type="InterPro" id="IPR002110">
    <property type="entry name" value="Ankyrin_rpt"/>
</dbReference>
<dbReference type="EC" id="2.3.2.27" evidence="3"/>
<evidence type="ECO:0000256" key="4">
    <source>
        <dbReference type="ARBA" id="ARBA00022679"/>
    </source>
</evidence>
<dbReference type="PROSITE" id="PS50088">
    <property type="entry name" value="ANK_REPEAT"/>
    <property type="match status" value="3"/>
</dbReference>
<dbReference type="InterPro" id="IPR040847">
    <property type="entry name" value="SH3_15"/>
</dbReference>
<dbReference type="Pfam" id="PF00023">
    <property type="entry name" value="Ank"/>
    <property type="match status" value="1"/>
</dbReference>
<dbReference type="EMBL" id="CAACVG010006569">
    <property type="protein sequence ID" value="VEN40650.1"/>
    <property type="molecule type" value="Genomic_DNA"/>
</dbReference>
<keyword evidence="10" id="KW-0040">ANK repeat</keyword>
<dbReference type="UniPathway" id="UPA00143"/>
<accession>A0A653BYT1</accession>
<sequence length="226" mass="23331">QTLGKIGHVQQIYNDNDLKVEVCNTTWTYNPLAVTKLASKEGAGGKAVAAAAAAAASVSSSGERLSALLKRLFETHVSGDANEELVKSAANGDAQRCEEVLKQGATAAAAAASGGANAAVIGPDVNGVFAGHTALQAASQNGHLEVIATLLRHHADVEIEDKDGDRAVHHAAFGDEPAVVRLLAHAGADLNARNKRRQTALHIGVNKGHVGVVRMLLDLGCHPSLQ</sequence>
<evidence type="ECO:0000313" key="12">
    <source>
        <dbReference type="EMBL" id="VEN40650.1"/>
    </source>
</evidence>
<proteinExistence type="predicted"/>
<evidence type="ECO:0000256" key="7">
    <source>
        <dbReference type="ARBA" id="ARBA00022771"/>
    </source>
</evidence>
<dbReference type="GO" id="GO:0016567">
    <property type="term" value="P:protein ubiquitination"/>
    <property type="evidence" value="ECO:0007669"/>
    <property type="project" value="UniProtKB-UniPathway"/>
</dbReference>
<feature type="domain" description="Mind bomb SH3 repeat" evidence="11">
    <location>
        <begin position="1"/>
        <end position="34"/>
    </location>
</feature>
<evidence type="ECO:0000256" key="5">
    <source>
        <dbReference type="ARBA" id="ARBA00022723"/>
    </source>
</evidence>
<protein>
    <recommendedName>
        <fullName evidence="3">RING-type E3 ubiquitin transferase</fullName>
        <ecNumber evidence="3">2.3.2.27</ecNumber>
    </recommendedName>
</protein>
<dbReference type="GO" id="GO:0005737">
    <property type="term" value="C:cytoplasm"/>
    <property type="evidence" value="ECO:0007669"/>
    <property type="project" value="TreeGrafter"/>
</dbReference>
<feature type="repeat" description="ANK" evidence="10">
    <location>
        <begin position="163"/>
        <end position="195"/>
    </location>
</feature>
<feature type="non-terminal residue" evidence="12">
    <location>
        <position position="1"/>
    </location>
</feature>
<dbReference type="SMART" id="SM00248">
    <property type="entry name" value="ANK"/>
    <property type="match status" value="3"/>
</dbReference>
<evidence type="ECO:0000256" key="1">
    <source>
        <dbReference type="ARBA" id="ARBA00000900"/>
    </source>
</evidence>
<dbReference type="Pfam" id="PF12796">
    <property type="entry name" value="Ank_2"/>
    <property type="match status" value="1"/>
</dbReference>
<name>A0A653BYT1_CALMS</name>
<evidence type="ECO:0000256" key="8">
    <source>
        <dbReference type="ARBA" id="ARBA00022786"/>
    </source>
</evidence>
<evidence type="ECO:0000256" key="3">
    <source>
        <dbReference type="ARBA" id="ARBA00012483"/>
    </source>
</evidence>
<organism evidence="12 13">
    <name type="scientific">Callosobruchus maculatus</name>
    <name type="common">Southern cowpea weevil</name>
    <name type="synonym">Pulse bruchid</name>
    <dbReference type="NCBI Taxonomy" id="64391"/>
    <lineage>
        <taxon>Eukaryota</taxon>
        <taxon>Metazoa</taxon>
        <taxon>Ecdysozoa</taxon>
        <taxon>Arthropoda</taxon>
        <taxon>Hexapoda</taxon>
        <taxon>Insecta</taxon>
        <taxon>Pterygota</taxon>
        <taxon>Neoptera</taxon>
        <taxon>Endopterygota</taxon>
        <taxon>Coleoptera</taxon>
        <taxon>Polyphaga</taxon>
        <taxon>Cucujiformia</taxon>
        <taxon>Chrysomeloidea</taxon>
        <taxon>Chrysomelidae</taxon>
        <taxon>Bruchinae</taxon>
        <taxon>Bruchini</taxon>
        <taxon>Callosobruchus</taxon>
    </lineage>
</organism>